<evidence type="ECO:0000256" key="2">
    <source>
        <dbReference type="ARBA" id="ARBA00008545"/>
    </source>
</evidence>
<evidence type="ECO:0000256" key="9">
    <source>
        <dbReference type="ARBA" id="ARBA00022759"/>
    </source>
</evidence>
<dbReference type="PROSITE" id="PS52020">
    <property type="entry name" value="CRESS_DNA_REP"/>
    <property type="match status" value="2"/>
</dbReference>
<keyword evidence="19" id="KW-1185">Reference proteome</keyword>
<comment type="caution">
    <text evidence="18">The sequence shown here is derived from an EMBL/GenBank/DDBJ whole genome shotgun (WGS) entry which is preliminary data.</text>
</comment>
<protein>
    <recommendedName>
        <fullName evidence="14">ATP-dependent helicase Rep</fullName>
    </recommendedName>
    <alternativeName>
        <fullName evidence="15">RepP</fullName>
    </alternativeName>
</protein>
<dbReference type="GO" id="GO:0003677">
    <property type="term" value="F:DNA binding"/>
    <property type="evidence" value="ECO:0007669"/>
    <property type="project" value="UniProtKB-KW"/>
</dbReference>
<dbReference type="Proteomes" id="UP000290572">
    <property type="component" value="Unassembled WGS sequence"/>
</dbReference>
<evidence type="ECO:0000313" key="18">
    <source>
        <dbReference type="EMBL" id="RXN35108.1"/>
    </source>
</evidence>
<accession>A0A498NTT0</accession>
<evidence type="ECO:0000256" key="10">
    <source>
        <dbReference type="ARBA" id="ARBA00022801"/>
    </source>
</evidence>
<keyword evidence="11" id="KW-0190">Covalent protein-DNA linkage</keyword>
<dbReference type="GO" id="GO:0006260">
    <property type="term" value="P:DNA replication"/>
    <property type="evidence" value="ECO:0007669"/>
    <property type="project" value="UniProtKB-KW"/>
</dbReference>
<evidence type="ECO:0000256" key="4">
    <source>
        <dbReference type="ARBA" id="ARBA00022695"/>
    </source>
</evidence>
<keyword evidence="10" id="KW-0378">Hydrolase</keyword>
<sequence>MPKALSKTRHLEAPRQNASGREQPVKQWCFTLNNPTADELRHIKEVVSADSVDFAVIRQEVGDRGMPHLQGFLNMKTKRRLNTMKNWLSSRAHYEVARGTDLQNDEYCSKEGNVYLRIGEPVRERQWSDLQKAIEVAKKSSGSLKAVAEACPSTFIRCGKSKMAAELCAGSSTYYKPCGPWWDGYDGHVCVVIDDLYGWMSCDELWRVCDRYPCKVPVKGAFVEFVAKSIYITSNRHVWEWYHFDGFVPSAVLRRVNVYFVFDEAMERFTDLCSSPMYDPLTMRYNYYGSHCSVLGQEVGESGTPYLQGFVNLKTKRCLSMMKNWLSPRAHFEAVKGTDLQNDEYCTKGGDIYLRI</sequence>
<keyword evidence="6" id="KW-0540">Nuclease</keyword>
<evidence type="ECO:0000256" key="15">
    <source>
        <dbReference type="ARBA" id="ARBA00032243"/>
    </source>
</evidence>
<dbReference type="GO" id="GO:0000166">
    <property type="term" value="F:nucleotide binding"/>
    <property type="evidence" value="ECO:0007669"/>
    <property type="project" value="UniProtKB-KW"/>
</dbReference>
<keyword evidence="7" id="KW-0479">Metal-binding</keyword>
<dbReference type="AlphaFoldDB" id="A0A498NTT0"/>
<keyword evidence="8" id="KW-0547">Nucleotide-binding</keyword>
<gene>
    <name evidence="18" type="ORF">ROHU_003841</name>
</gene>
<keyword evidence="13" id="KW-0511">Multifunctional enzyme</keyword>
<name>A0A498NTT0_LABRO</name>
<keyword evidence="3" id="KW-0808">Transferase</keyword>
<evidence type="ECO:0000313" key="19">
    <source>
        <dbReference type="Proteomes" id="UP000290572"/>
    </source>
</evidence>
<dbReference type="InterPro" id="IPR000605">
    <property type="entry name" value="Helicase_SF3_ssDNA/RNA_vir"/>
</dbReference>
<dbReference type="EMBL" id="QBIY01011140">
    <property type="protein sequence ID" value="RXN35108.1"/>
    <property type="molecule type" value="Genomic_DNA"/>
</dbReference>
<evidence type="ECO:0000256" key="5">
    <source>
        <dbReference type="ARBA" id="ARBA00022705"/>
    </source>
</evidence>
<evidence type="ECO:0000256" key="3">
    <source>
        <dbReference type="ARBA" id="ARBA00022679"/>
    </source>
</evidence>
<comment type="cofactor">
    <cofactor evidence="1">
        <name>Mn(2+)</name>
        <dbReference type="ChEBI" id="CHEBI:29035"/>
    </cofactor>
</comment>
<dbReference type="Pfam" id="PF02407">
    <property type="entry name" value="Viral_Rep"/>
    <property type="match status" value="2"/>
</dbReference>
<dbReference type="InterPro" id="IPR049912">
    <property type="entry name" value="CRESS_DNA_REP"/>
</dbReference>
<comment type="similarity">
    <text evidence="2">Belongs to the nanoviruses/circoviruses replication-associated protein family.</text>
</comment>
<dbReference type="Gene3D" id="3.40.1310.20">
    <property type="match status" value="2"/>
</dbReference>
<dbReference type="GO" id="GO:0016779">
    <property type="term" value="F:nucleotidyltransferase activity"/>
    <property type="evidence" value="ECO:0007669"/>
    <property type="project" value="UniProtKB-KW"/>
</dbReference>
<evidence type="ECO:0000256" key="7">
    <source>
        <dbReference type="ARBA" id="ARBA00022723"/>
    </source>
</evidence>
<feature type="domain" description="CRESS-DNA virus Rep endonuclease" evidence="17">
    <location>
        <begin position="252"/>
        <end position="356"/>
    </location>
</feature>
<evidence type="ECO:0000256" key="8">
    <source>
        <dbReference type="ARBA" id="ARBA00022741"/>
    </source>
</evidence>
<evidence type="ECO:0000256" key="11">
    <source>
        <dbReference type="ARBA" id="ARBA00023124"/>
    </source>
</evidence>
<dbReference type="GO" id="GO:0046872">
    <property type="term" value="F:metal ion binding"/>
    <property type="evidence" value="ECO:0007669"/>
    <property type="project" value="UniProtKB-KW"/>
</dbReference>
<dbReference type="GO" id="GO:0004519">
    <property type="term" value="F:endonuclease activity"/>
    <property type="evidence" value="ECO:0007669"/>
    <property type="project" value="UniProtKB-KW"/>
</dbReference>
<keyword evidence="12" id="KW-0238">DNA-binding</keyword>
<keyword evidence="9" id="KW-0255">Endonuclease</keyword>
<dbReference type="SUPFAM" id="SSF52540">
    <property type="entry name" value="P-loop containing nucleoside triphosphate hydrolases"/>
    <property type="match status" value="1"/>
</dbReference>
<dbReference type="Pfam" id="PF00910">
    <property type="entry name" value="RNA_helicase"/>
    <property type="match status" value="1"/>
</dbReference>
<dbReference type="GO" id="GO:0016787">
    <property type="term" value="F:hydrolase activity"/>
    <property type="evidence" value="ECO:0007669"/>
    <property type="project" value="UniProtKB-KW"/>
</dbReference>
<evidence type="ECO:0000256" key="14">
    <source>
        <dbReference type="ARBA" id="ARBA00030754"/>
    </source>
</evidence>
<reference evidence="18 19" key="1">
    <citation type="submission" date="2018-03" db="EMBL/GenBank/DDBJ databases">
        <title>Draft genome sequence of Rohu Carp (Labeo rohita).</title>
        <authorList>
            <person name="Das P."/>
            <person name="Kushwaha B."/>
            <person name="Joshi C.G."/>
            <person name="Kumar D."/>
            <person name="Nagpure N.S."/>
            <person name="Sahoo L."/>
            <person name="Das S.P."/>
            <person name="Bit A."/>
            <person name="Patnaik S."/>
            <person name="Meher P.K."/>
            <person name="Jayasankar P."/>
            <person name="Koringa P.G."/>
            <person name="Patel N.V."/>
            <person name="Hinsu A.T."/>
            <person name="Kumar R."/>
            <person name="Pandey M."/>
            <person name="Agarwal S."/>
            <person name="Srivastava S."/>
            <person name="Singh M."/>
            <person name="Iquebal M.A."/>
            <person name="Jaiswal S."/>
            <person name="Angadi U.B."/>
            <person name="Kumar N."/>
            <person name="Raza M."/>
            <person name="Shah T.M."/>
            <person name="Rai A."/>
            <person name="Jena J.K."/>
        </authorList>
    </citation>
    <scope>NUCLEOTIDE SEQUENCE [LARGE SCALE GENOMIC DNA]</scope>
    <source>
        <strain evidence="18">DASCIFA01</strain>
        <tissue evidence="18">Testis</tissue>
    </source>
</reference>
<keyword evidence="5" id="KW-0235">DNA replication</keyword>
<proteinExistence type="inferred from homology"/>
<dbReference type="GO" id="GO:0003723">
    <property type="term" value="F:RNA binding"/>
    <property type="evidence" value="ECO:0007669"/>
    <property type="project" value="InterPro"/>
</dbReference>
<feature type="domain" description="CRESS-DNA virus Rep endonuclease" evidence="17">
    <location>
        <begin position="22"/>
        <end position="121"/>
    </location>
</feature>
<dbReference type="InterPro" id="IPR027417">
    <property type="entry name" value="P-loop_NTPase"/>
</dbReference>
<keyword evidence="4" id="KW-0548">Nucleotidyltransferase</keyword>
<evidence type="ECO:0000256" key="16">
    <source>
        <dbReference type="SAM" id="MobiDB-lite"/>
    </source>
</evidence>
<dbReference type="GO" id="GO:0003724">
    <property type="term" value="F:RNA helicase activity"/>
    <property type="evidence" value="ECO:0007669"/>
    <property type="project" value="InterPro"/>
</dbReference>
<evidence type="ECO:0000256" key="13">
    <source>
        <dbReference type="ARBA" id="ARBA00023268"/>
    </source>
</evidence>
<evidence type="ECO:0000259" key="17">
    <source>
        <dbReference type="PROSITE" id="PS52020"/>
    </source>
</evidence>
<organism evidence="18 19">
    <name type="scientific">Labeo rohita</name>
    <name type="common">Indian major carp</name>
    <name type="synonym">Cyprinus rohita</name>
    <dbReference type="NCBI Taxonomy" id="84645"/>
    <lineage>
        <taxon>Eukaryota</taxon>
        <taxon>Metazoa</taxon>
        <taxon>Chordata</taxon>
        <taxon>Craniata</taxon>
        <taxon>Vertebrata</taxon>
        <taxon>Euteleostomi</taxon>
        <taxon>Actinopterygii</taxon>
        <taxon>Neopterygii</taxon>
        <taxon>Teleostei</taxon>
        <taxon>Ostariophysi</taxon>
        <taxon>Cypriniformes</taxon>
        <taxon>Cyprinidae</taxon>
        <taxon>Labeoninae</taxon>
        <taxon>Labeonini</taxon>
        <taxon>Labeo</taxon>
    </lineage>
</organism>
<feature type="region of interest" description="Disordered" evidence="16">
    <location>
        <begin position="1"/>
        <end position="22"/>
    </location>
</feature>
<evidence type="ECO:0000256" key="6">
    <source>
        <dbReference type="ARBA" id="ARBA00022722"/>
    </source>
</evidence>
<evidence type="ECO:0000256" key="1">
    <source>
        <dbReference type="ARBA" id="ARBA00001936"/>
    </source>
</evidence>
<evidence type="ECO:0000256" key="12">
    <source>
        <dbReference type="ARBA" id="ARBA00023125"/>
    </source>
</evidence>